<accession>S8DGW8</accession>
<organism evidence="4 5">
    <name type="scientific">Genlisea aurea</name>
    <dbReference type="NCBI Taxonomy" id="192259"/>
    <lineage>
        <taxon>Eukaryota</taxon>
        <taxon>Viridiplantae</taxon>
        <taxon>Streptophyta</taxon>
        <taxon>Embryophyta</taxon>
        <taxon>Tracheophyta</taxon>
        <taxon>Spermatophyta</taxon>
        <taxon>Magnoliopsida</taxon>
        <taxon>eudicotyledons</taxon>
        <taxon>Gunneridae</taxon>
        <taxon>Pentapetalae</taxon>
        <taxon>asterids</taxon>
        <taxon>lamiids</taxon>
        <taxon>Lamiales</taxon>
        <taxon>Lentibulariaceae</taxon>
        <taxon>Genlisea</taxon>
    </lineage>
</organism>
<dbReference type="InterPro" id="IPR036291">
    <property type="entry name" value="NAD(P)-bd_dom_sf"/>
</dbReference>
<name>S8DGW8_9LAMI</name>
<evidence type="ECO:0000256" key="1">
    <source>
        <dbReference type="ARBA" id="ARBA00004141"/>
    </source>
</evidence>
<comment type="caution">
    <text evidence="4">The sequence shown here is derived from an EMBL/GenBank/DDBJ whole genome shotgun (WGS) entry which is preliminary data.</text>
</comment>
<dbReference type="SUPFAM" id="SSF51735">
    <property type="entry name" value="NAD(P)-binding Rossmann-fold domains"/>
    <property type="match status" value="1"/>
</dbReference>
<feature type="transmembrane region" description="Helical" evidence="2">
    <location>
        <begin position="90"/>
        <end position="108"/>
    </location>
</feature>
<dbReference type="AlphaFoldDB" id="S8DGW8"/>
<proteinExistence type="predicted"/>
<reference evidence="4 5" key="1">
    <citation type="journal article" date="2013" name="BMC Genomics">
        <title>The miniature genome of a carnivorous plant Genlisea aurea contains a low number of genes and short non-coding sequences.</title>
        <authorList>
            <person name="Leushkin E.V."/>
            <person name="Sutormin R.A."/>
            <person name="Nabieva E.R."/>
            <person name="Penin A.A."/>
            <person name="Kondrashov A.S."/>
            <person name="Logacheva M.D."/>
        </authorList>
    </citation>
    <scope>NUCLEOTIDE SEQUENCE [LARGE SCALE GENOMIC DNA]</scope>
</reference>
<dbReference type="InterPro" id="IPR021940">
    <property type="entry name" value="CER1-like_C"/>
</dbReference>
<comment type="subcellular location">
    <subcellularLocation>
        <location evidence="1">Membrane</location>
        <topology evidence="1">Multi-pass membrane protein</topology>
    </subcellularLocation>
</comment>
<dbReference type="Gene3D" id="3.40.50.720">
    <property type="entry name" value="NAD(P)-binding Rossmann-like Domain"/>
    <property type="match status" value="1"/>
</dbReference>
<feature type="non-terminal residue" evidence="4">
    <location>
        <position position="1"/>
    </location>
</feature>
<evidence type="ECO:0000259" key="3">
    <source>
        <dbReference type="Pfam" id="PF12076"/>
    </source>
</evidence>
<dbReference type="Proteomes" id="UP000015453">
    <property type="component" value="Unassembled WGS sequence"/>
</dbReference>
<keyword evidence="5" id="KW-1185">Reference proteome</keyword>
<dbReference type="OrthoDB" id="408954at2759"/>
<evidence type="ECO:0000313" key="4">
    <source>
        <dbReference type="EMBL" id="EPS58637.1"/>
    </source>
</evidence>
<gene>
    <name evidence="4" type="ORF">M569_16175</name>
</gene>
<sequence>SFSFCRYHSLHHEEDRTNFCLFMPLFDALGNTLNKRSWDEHRKNFSNGGRKKNGKAPDFVFLAHFVDLSAALHAPFLNRAIASRPYRKRAYLIPLLPVTFVVMLIMWAKASVFLVTFYTLRNRLHQTWVVPRFGFQYLLPFAAAGINKQIEDAILRADRAGVKVVGLAALNKNETLNGGGTLFVKKHPNLRVRIVHGNTLTAAVILNKIPAEVTEVFLTGATSKLGRAIALYLCKKRVTVLMLTASTERFRDIQKEAAADGRKFLVQVTGHEAAQNCKTWIMGKWITQEQQRWAPAGTHFHQFVVPPIPAAREETAPTAI</sequence>
<dbReference type="EMBL" id="AUSU01009023">
    <property type="protein sequence ID" value="EPS58637.1"/>
    <property type="molecule type" value="Genomic_DNA"/>
</dbReference>
<feature type="domain" description="Very-long-chain aldehyde decarbonylase CER1-like C-terminal" evidence="3">
    <location>
        <begin position="216"/>
        <end position="314"/>
    </location>
</feature>
<protein>
    <recommendedName>
        <fullName evidence="3">Very-long-chain aldehyde decarbonylase CER1-like C-terminal domain-containing protein</fullName>
    </recommendedName>
</protein>
<dbReference type="GO" id="GO:0016020">
    <property type="term" value="C:membrane"/>
    <property type="evidence" value="ECO:0007669"/>
    <property type="project" value="UniProtKB-SubCell"/>
</dbReference>
<keyword evidence="2" id="KW-1133">Transmembrane helix</keyword>
<keyword evidence="2" id="KW-0472">Membrane</keyword>
<keyword evidence="2" id="KW-0812">Transmembrane</keyword>
<dbReference type="Pfam" id="PF12076">
    <property type="entry name" value="CER1-like_C"/>
    <property type="match status" value="1"/>
</dbReference>
<evidence type="ECO:0000313" key="5">
    <source>
        <dbReference type="Proteomes" id="UP000015453"/>
    </source>
</evidence>
<evidence type="ECO:0000256" key="2">
    <source>
        <dbReference type="SAM" id="Phobius"/>
    </source>
</evidence>